<protein>
    <submittedName>
        <fullName evidence="1">Uncharacterized protein</fullName>
    </submittedName>
</protein>
<name>A0A485LW76_9ZZZZ</name>
<reference evidence="1" key="1">
    <citation type="submission" date="2019-03" db="EMBL/GenBank/DDBJ databases">
        <authorList>
            <person name="Hao L."/>
        </authorList>
    </citation>
    <scope>NUCLEOTIDE SEQUENCE</scope>
</reference>
<organism evidence="1">
    <name type="scientific">anaerobic digester metagenome</name>
    <dbReference type="NCBI Taxonomy" id="1263854"/>
    <lineage>
        <taxon>unclassified sequences</taxon>
        <taxon>metagenomes</taxon>
        <taxon>ecological metagenomes</taxon>
    </lineage>
</organism>
<dbReference type="EMBL" id="CAADRN010000097">
    <property type="protein sequence ID" value="VFU12706.1"/>
    <property type="molecule type" value="Genomic_DNA"/>
</dbReference>
<accession>A0A485LW76</accession>
<gene>
    <name evidence="1" type="ORF">SCFA_1860004</name>
</gene>
<dbReference type="AlphaFoldDB" id="A0A485LW76"/>
<evidence type="ECO:0000313" key="1">
    <source>
        <dbReference type="EMBL" id="VFU12706.1"/>
    </source>
</evidence>
<proteinExistence type="predicted"/>
<sequence>MLKAVREAQVSGRGGEGNFIIIFFLRLEIPSAQKKKWWILRVPSLPVPLSQGYSTAGTGVTIIETPIELPANYM</sequence>